<evidence type="ECO:0000259" key="2">
    <source>
        <dbReference type="PROSITE" id="PS50878"/>
    </source>
</evidence>
<dbReference type="Proteomes" id="UP000024635">
    <property type="component" value="Unassembled WGS sequence"/>
</dbReference>
<organism evidence="3 4">
    <name type="scientific">Ancylostoma ceylanicum</name>
    <dbReference type="NCBI Taxonomy" id="53326"/>
    <lineage>
        <taxon>Eukaryota</taxon>
        <taxon>Metazoa</taxon>
        <taxon>Ecdysozoa</taxon>
        <taxon>Nematoda</taxon>
        <taxon>Chromadorea</taxon>
        <taxon>Rhabditida</taxon>
        <taxon>Rhabditina</taxon>
        <taxon>Rhabditomorpha</taxon>
        <taxon>Strongyloidea</taxon>
        <taxon>Ancylostomatidae</taxon>
        <taxon>Ancylostomatinae</taxon>
        <taxon>Ancylostoma</taxon>
    </lineage>
</organism>
<keyword evidence="1" id="KW-0812">Transmembrane</keyword>
<dbReference type="InterPro" id="IPR043128">
    <property type="entry name" value="Rev_trsase/Diguanyl_cyclase"/>
</dbReference>
<dbReference type="InterPro" id="IPR043502">
    <property type="entry name" value="DNA/RNA_pol_sf"/>
</dbReference>
<sequence length="109" mass="12480">MPIQEVGSRQPRDSAGTSAEFYITIVVHQVSALSPFLFVVAINAIIGYLRWPAPWTLLYTDDVMLASEQKEDLELQTRAWSERLARFGLRLNVKNIEYMTIGLNELFTF</sequence>
<feature type="transmembrane region" description="Helical" evidence="1">
    <location>
        <begin position="21"/>
        <end position="49"/>
    </location>
</feature>
<reference evidence="4" key="1">
    <citation type="journal article" date="2015" name="Nat. Genet.">
        <title>The genome and transcriptome of the zoonotic hookworm Ancylostoma ceylanicum identify infection-specific gene families.</title>
        <authorList>
            <person name="Schwarz E.M."/>
            <person name="Hu Y."/>
            <person name="Antoshechkin I."/>
            <person name="Miller M.M."/>
            <person name="Sternberg P.W."/>
            <person name="Aroian R.V."/>
        </authorList>
    </citation>
    <scope>NUCLEOTIDE SEQUENCE</scope>
    <source>
        <strain evidence="4">HY135</strain>
    </source>
</reference>
<dbReference type="PROSITE" id="PS50878">
    <property type="entry name" value="RT_POL"/>
    <property type="match status" value="1"/>
</dbReference>
<dbReference type="EMBL" id="JARK01001352">
    <property type="protein sequence ID" value="EYC22724.1"/>
    <property type="molecule type" value="Genomic_DNA"/>
</dbReference>
<dbReference type="AlphaFoldDB" id="A0A016V4X0"/>
<keyword evidence="1" id="KW-1133">Transmembrane helix</keyword>
<evidence type="ECO:0000313" key="4">
    <source>
        <dbReference type="Proteomes" id="UP000024635"/>
    </source>
</evidence>
<comment type="caution">
    <text evidence="3">The sequence shown here is derived from an EMBL/GenBank/DDBJ whole genome shotgun (WGS) entry which is preliminary data.</text>
</comment>
<dbReference type="STRING" id="53326.A0A016V4X0"/>
<dbReference type="Pfam" id="PF00078">
    <property type="entry name" value="RVT_1"/>
    <property type="match status" value="1"/>
</dbReference>
<dbReference type="SUPFAM" id="SSF56672">
    <property type="entry name" value="DNA/RNA polymerases"/>
    <property type="match status" value="1"/>
</dbReference>
<proteinExistence type="predicted"/>
<dbReference type="Gene3D" id="3.30.70.270">
    <property type="match status" value="1"/>
</dbReference>
<dbReference type="InterPro" id="IPR000477">
    <property type="entry name" value="RT_dom"/>
</dbReference>
<evidence type="ECO:0000313" key="3">
    <source>
        <dbReference type="EMBL" id="EYC22724.1"/>
    </source>
</evidence>
<evidence type="ECO:0000256" key="1">
    <source>
        <dbReference type="SAM" id="Phobius"/>
    </source>
</evidence>
<keyword evidence="4" id="KW-1185">Reference proteome</keyword>
<accession>A0A016V4X0</accession>
<protein>
    <recommendedName>
        <fullName evidence="2">Reverse transcriptase domain-containing protein</fullName>
    </recommendedName>
</protein>
<keyword evidence="1" id="KW-0472">Membrane</keyword>
<gene>
    <name evidence="3" type="primary">Acey_s0016.g2915</name>
    <name evidence="3" type="ORF">Y032_0016g2915</name>
</gene>
<dbReference type="OrthoDB" id="5849210at2759"/>
<feature type="domain" description="Reverse transcriptase" evidence="2">
    <location>
        <begin position="1"/>
        <end position="109"/>
    </location>
</feature>
<name>A0A016V4X0_9BILA</name>